<sequence length="105" mass="12546">MKIKIAKWQIFDQLKRFQQEDLKLILQERFCRLINRVIESPVLAKSIFLIVFHNNEEEDNIDFVDHINVYKEVYCLCTSVQPHSIDCLLVLLIGGEWLLLQWNKT</sequence>
<comment type="caution">
    <text evidence="1">The sequence shown here is derived from an EMBL/GenBank/DDBJ whole genome shotgun (WGS) entry which is preliminary data.</text>
</comment>
<evidence type="ECO:0000313" key="1">
    <source>
        <dbReference type="EMBL" id="KAA6400569.1"/>
    </source>
</evidence>
<evidence type="ECO:0000313" key="2">
    <source>
        <dbReference type="Proteomes" id="UP000324800"/>
    </source>
</evidence>
<accession>A0A5J4X275</accession>
<dbReference type="Proteomes" id="UP000324800">
    <property type="component" value="Unassembled WGS sequence"/>
</dbReference>
<protein>
    <submittedName>
        <fullName evidence="1">Uncharacterized protein</fullName>
    </submittedName>
</protein>
<dbReference type="AlphaFoldDB" id="A0A5J4X275"/>
<reference evidence="1 2" key="1">
    <citation type="submission" date="2019-03" db="EMBL/GenBank/DDBJ databases">
        <title>Single cell metagenomics reveals metabolic interactions within the superorganism composed of flagellate Streblomastix strix and complex community of Bacteroidetes bacteria on its surface.</title>
        <authorList>
            <person name="Treitli S.C."/>
            <person name="Kolisko M."/>
            <person name="Husnik F."/>
            <person name="Keeling P."/>
            <person name="Hampl V."/>
        </authorList>
    </citation>
    <scope>NUCLEOTIDE SEQUENCE [LARGE SCALE GENOMIC DNA]</scope>
    <source>
        <strain evidence="1">ST1C</strain>
    </source>
</reference>
<gene>
    <name evidence="1" type="ORF">EZS28_003906</name>
</gene>
<organism evidence="1 2">
    <name type="scientific">Streblomastix strix</name>
    <dbReference type="NCBI Taxonomy" id="222440"/>
    <lineage>
        <taxon>Eukaryota</taxon>
        <taxon>Metamonada</taxon>
        <taxon>Preaxostyla</taxon>
        <taxon>Oxymonadida</taxon>
        <taxon>Streblomastigidae</taxon>
        <taxon>Streblomastix</taxon>
    </lineage>
</organism>
<proteinExistence type="predicted"/>
<name>A0A5J4X275_9EUKA</name>
<dbReference type="EMBL" id="SNRW01000541">
    <property type="protein sequence ID" value="KAA6400569.1"/>
    <property type="molecule type" value="Genomic_DNA"/>
</dbReference>